<dbReference type="AlphaFoldDB" id="A0A8X6G1A9"/>
<organism evidence="1 2">
    <name type="scientific">Trichonephila clavata</name>
    <name type="common">Joro spider</name>
    <name type="synonym">Nephila clavata</name>
    <dbReference type="NCBI Taxonomy" id="2740835"/>
    <lineage>
        <taxon>Eukaryota</taxon>
        <taxon>Metazoa</taxon>
        <taxon>Ecdysozoa</taxon>
        <taxon>Arthropoda</taxon>
        <taxon>Chelicerata</taxon>
        <taxon>Arachnida</taxon>
        <taxon>Araneae</taxon>
        <taxon>Araneomorphae</taxon>
        <taxon>Entelegynae</taxon>
        <taxon>Araneoidea</taxon>
        <taxon>Nephilidae</taxon>
        <taxon>Trichonephila</taxon>
    </lineage>
</organism>
<comment type="caution">
    <text evidence="1">The sequence shown here is derived from an EMBL/GenBank/DDBJ whole genome shotgun (WGS) entry which is preliminary data.</text>
</comment>
<sequence>MKGKKIGNLWTGKRMVEDGRLHRLWIKQASYRNKNLYSTIDVLPCVPNEISLRMIKTQESWIRCVVSLMNNSRIKSYHRRPEDLMFNYSVILMKLPWNCL</sequence>
<proteinExistence type="predicted"/>
<dbReference type="Proteomes" id="UP000887116">
    <property type="component" value="Unassembled WGS sequence"/>
</dbReference>
<name>A0A8X6G1A9_TRICU</name>
<evidence type="ECO:0000313" key="2">
    <source>
        <dbReference type="Proteomes" id="UP000887116"/>
    </source>
</evidence>
<reference evidence="1" key="1">
    <citation type="submission" date="2020-07" db="EMBL/GenBank/DDBJ databases">
        <title>Multicomponent nature underlies the extraordinary mechanical properties of spider dragline silk.</title>
        <authorList>
            <person name="Kono N."/>
            <person name="Nakamura H."/>
            <person name="Mori M."/>
            <person name="Yoshida Y."/>
            <person name="Ohtoshi R."/>
            <person name="Malay A.D."/>
            <person name="Moran D.A.P."/>
            <person name="Tomita M."/>
            <person name="Numata K."/>
            <person name="Arakawa K."/>
        </authorList>
    </citation>
    <scope>NUCLEOTIDE SEQUENCE</scope>
</reference>
<accession>A0A8X6G1A9</accession>
<keyword evidence="2" id="KW-1185">Reference proteome</keyword>
<protein>
    <submittedName>
        <fullName evidence="1">Uncharacterized protein</fullName>
    </submittedName>
</protein>
<gene>
    <name evidence="1" type="ORF">TNCT_626401</name>
</gene>
<dbReference type="EMBL" id="BMAO01034125">
    <property type="protein sequence ID" value="GFQ94117.1"/>
    <property type="molecule type" value="Genomic_DNA"/>
</dbReference>
<evidence type="ECO:0000313" key="1">
    <source>
        <dbReference type="EMBL" id="GFQ94117.1"/>
    </source>
</evidence>